<organism evidence="3 4">
    <name type="scientific">Desmophyllum pertusum</name>
    <dbReference type="NCBI Taxonomy" id="174260"/>
    <lineage>
        <taxon>Eukaryota</taxon>
        <taxon>Metazoa</taxon>
        <taxon>Cnidaria</taxon>
        <taxon>Anthozoa</taxon>
        <taxon>Hexacorallia</taxon>
        <taxon>Scleractinia</taxon>
        <taxon>Caryophylliina</taxon>
        <taxon>Caryophylliidae</taxon>
        <taxon>Desmophyllum</taxon>
    </lineage>
</organism>
<dbReference type="AlphaFoldDB" id="A0A9X0D0I9"/>
<evidence type="ECO:0000313" key="3">
    <source>
        <dbReference type="EMBL" id="KAJ7380354.1"/>
    </source>
</evidence>
<gene>
    <name evidence="3" type="ORF">OS493_008806</name>
</gene>
<name>A0A9X0D0I9_9CNID</name>
<feature type="compositionally biased region" description="Polar residues" evidence="1">
    <location>
        <begin position="90"/>
        <end position="106"/>
    </location>
</feature>
<keyword evidence="2" id="KW-0472">Membrane</keyword>
<keyword evidence="2" id="KW-0812">Transmembrane</keyword>
<protein>
    <submittedName>
        <fullName evidence="3">Uncharacterized protein</fullName>
    </submittedName>
</protein>
<keyword evidence="2" id="KW-1133">Transmembrane helix</keyword>
<feature type="region of interest" description="Disordered" evidence="1">
    <location>
        <begin position="51"/>
        <end position="106"/>
    </location>
</feature>
<accession>A0A9X0D0I9</accession>
<dbReference type="EMBL" id="MU826353">
    <property type="protein sequence ID" value="KAJ7380354.1"/>
    <property type="molecule type" value="Genomic_DNA"/>
</dbReference>
<feature type="transmembrane region" description="Helical" evidence="2">
    <location>
        <begin position="219"/>
        <end position="240"/>
    </location>
</feature>
<sequence>MKASKRVVEVVAVFVICSYFLPIITSEAASLKQHTEGKASSPVNHAHRIKRDVSSNHTSTVNRTQVQNLTTTRAPTNAPTYKRPSFGRPWQTTRRNSATGSAMNSNSTGLTEVEMEKLKGNKSKVELDHLGFPKRPGTRQPTPLTKHTVSNNNRHPILEKYRNESYLHETMAELRRNGTQTSTLPSNTTTSIIETDKLQKAAHNDNRRDISLVISKHSIWIAVVASVILTAFSCLLVHWVRQRRRGKLTIAPANNKGQRPAAVVYKA</sequence>
<reference evidence="3" key="1">
    <citation type="submission" date="2023-01" db="EMBL/GenBank/DDBJ databases">
        <title>Genome assembly of the deep-sea coral Lophelia pertusa.</title>
        <authorList>
            <person name="Herrera S."/>
            <person name="Cordes E."/>
        </authorList>
    </citation>
    <scope>NUCLEOTIDE SEQUENCE</scope>
    <source>
        <strain evidence="3">USNM1676648</strain>
        <tissue evidence="3">Polyp</tissue>
    </source>
</reference>
<evidence type="ECO:0000256" key="2">
    <source>
        <dbReference type="SAM" id="Phobius"/>
    </source>
</evidence>
<dbReference type="OrthoDB" id="10513414at2759"/>
<feature type="compositionally biased region" description="Polar residues" evidence="1">
    <location>
        <begin position="139"/>
        <end position="151"/>
    </location>
</feature>
<dbReference type="Proteomes" id="UP001163046">
    <property type="component" value="Unassembled WGS sequence"/>
</dbReference>
<feature type="region of interest" description="Disordered" evidence="1">
    <location>
        <begin position="128"/>
        <end position="151"/>
    </location>
</feature>
<evidence type="ECO:0000256" key="1">
    <source>
        <dbReference type="SAM" id="MobiDB-lite"/>
    </source>
</evidence>
<keyword evidence="4" id="KW-1185">Reference proteome</keyword>
<evidence type="ECO:0000313" key="4">
    <source>
        <dbReference type="Proteomes" id="UP001163046"/>
    </source>
</evidence>
<proteinExistence type="predicted"/>
<feature type="compositionally biased region" description="Polar residues" evidence="1">
    <location>
        <begin position="55"/>
        <end position="79"/>
    </location>
</feature>
<comment type="caution">
    <text evidence="3">The sequence shown here is derived from an EMBL/GenBank/DDBJ whole genome shotgun (WGS) entry which is preliminary data.</text>
</comment>